<dbReference type="PROSITE" id="PS50991">
    <property type="entry name" value="PYR_CT"/>
    <property type="match status" value="1"/>
</dbReference>
<reference evidence="3" key="1">
    <citation type="submission" date="2021-03" db="EMBL/GenBank/DDBJ databases">
        <authorList>
            <person name="Li Z."/>
            <person name="Yang C."/>
        </authorList>
    </citation>
    <scope>NUCLEOTIDE SEQUENCE</scope>
    <source>
        <strain evidence="3">Dzin_1.0</strain>
        <tissue evidence="3">Leaf</tissue>
    </source>
</reference>
<protein>
    <recommendedName>
        <fullName evidence="2">Pyruvate carboxyltransferase domain-containing protein</fullName>
    </recommendedName>
</protein>
<reference evidence="3" key="2">
    <citation type="journal article" date="2022" name="Hortic Res">
        <title>The genome of Dioscorea zingiberensis sheds light on the biosynthesis, origin and evolution of the medicinally important diosgenin saponins.</title>
        <authorList>
            <person name="Li Y."/>
            <person name="Tan C."/>
            <person name="Li Z."/>
            <person name="Guo J."/>
            <person name="Li S."/>
            <person name="Chen X."/>
            <person name="Wang C."/>
            <person name="Dai X."/>
            <person name="Yang H."/>
            <person name="Song W."/>
            <person name="Hou L."/>
            <person name="Xu J."/>
            <person name="Tong Z."/>
            <person name="Xu A."/>
            <person name="Yuan X."/>
            <person name="Wang W."/>
            <person name="Yang Q."/>
            <person name="Chen L."/>
            <person name="Sun Z."/>
            <person name="Wang K."/>
            <person name="Pan B."/>
            <person name="Chen J."/>
            <person name="Bao Y."/>
            <person name="Liu F."/>
            <person name="Qi X."/>
            <person name="Gang D.R."/>
            <person name="Wen J."/>
            <person name="Li J."/>
        </authorList>
    </citation>
    <scope>NUCLEOTIDE SEQUENCE</scope>
    <source>
        <strain evidence="3">Dzin_1.0</strain>
    </source>
</reference>
<comment type="caution">
    <text evidence="3">The sequence shown here is derived from an EMBL/GenBank/DDBJ whole genome shotgun (WGS) entry which is preliminary data.</text>
</comment>
<accession>A0A9D5HDH5</accession>
<feature type="domain" description="Pyruvate carboxyltransferase" evidence="2">
    <location>
        <begin position="41"/>
        <end position="54"/>
    </location>
</feature>
<gene>
    <name evidence="3" type="ORF">J5N97_020274</name>
</gene>
<evidence type="ECO:0000313" key="3">
    <source>
        <dbReference type="EMBL" id="KAJ0972315.1"/>
    </source>
</evidence>
<evidence type="ECO:0000313" key="4">
    <source>
        <dbReference type="Proteomes" id="UP001085076"/>
    </source>
</evidence>
<sequence length="54" mass="5793">MAVSNHHPTANDGAGNGSAGNHDLISRPEYIPNFISDPSYVRILDTTLRDGEQA</sequence>
<proteinExistence type="predicted"/>
<dbReference type="GO" id="GO:0003824">
    <property type="term" value="F:catalytic activity"/>
    <property type="evidence" value="ECO:0007669"/>
    <property type="project" value="InterPro"/>
</dbReference>
<dbReference type="Proteomes" id="UP001085076">
    <property type="component" value="Miscellaneous, Linkage group lg05"/>
</dbReference>
<evidence type="ECO:0000259" key="2">
    <source>
        <dbReference type="PROSITE" id="PS50991"/>
    </source>
</evidence>
<dbReference type="EMBL" id="JAGGNH010000005">
    <property type="protein sequence ID" value="KAJ0972315.1"/>
    <property type="molecule type" value="Genomic_DNA"/>
</dbReference>
<dbReference type="AlphaFoldDB" id="A0A9D5HDH5"/>
<keyword evidence="4" id="KW-1185">Reference proteome</keyword>
<evidence type="ECO:0000256" key="1">
    <source>
        <dbReference type="SAM" id="MobiDB-lite"/>
    </source>
</evidence>
<dbReference type="InterPro" id="IPR000891">
    <property type="entry name" value="PYR_CT"/>
</dbReference>
<dbReference type="OrthoDB" id="2015253at2759"/>
<organism evidence="3 4">
    <name type="scientific">Dioscorea zingiberensis</name>
    <dbReference type="NCBI Taxonomy" id="325984"/>
    <lineage>
        <taxon>Eukaryota</taxon>
        <taxon>Viridiplantae</taxon>
        <taxon>Streptophyta</taxon>
        <taxon>Embryophyta</taxon>
        <taxon>Tracheophyta</taxon>
        <taxon>Spermatophyta</taxon>
        <taxon>Magnoliopsida</taxon>
        <taxon>Liliopsida</taxon>
        <taxon>Dioscoreales</taxon>
        <taxon>Dioscoreaceae</taxon>
        <taxon>Dioscorea</taxon>
    </lineage>
</organism>
<name>A0A9D5HDH5_9LILI</name>
<feature type="region of interest" description="Disordered" evidence="1">
    <location>
        <begin position="1"/>
        <end position="26"/>
    </location>
</feature>